<evidence type="ECO:0000313" key="3">
    <source>
        <dbReference type="Proteomes" id="UP001559025"/>
    </source>
</evidence>
<feature type="domain" description="MlaB-like STAS" evidence="1">
    <location>
        <begin position="9"/>
        <end position="86"/>
    </location>
</feature>
<evidence type="ECO:0000259" key="1">
    <source>
        <dbReference type="Pfam" id="PF13466"/>
    </source>
</evidence>
<proteinExistence type="predicted"/>
<dbReference type="SUPFAM" id="SSF52091">
    <property type="entry name" value="SpoIIaa-like"/>
    <property type="match status" value="1"/>
</dbReference>
<name>A0ABV3WUH0_9HYPH</name>
<organism evidence="2 3">
    <name type="scientific">Neoaquamicrobium sediminum</name>
    <dbReference type="NCBI Taxonomy" id="1849104"/>
    <lineage>
        <taxon>Bacteria</taxon>
        <taxon>Pseudomonadati</taxon>
        <taxon>Pseudomonadota</taxon>
        <taxon>Alphaproteobacteria</taxon>
        <taxon>Hyphomicrobiales</taxon>
        <taxon>Phyllobacteriaceae</taxon>
        <taxon>Neoaquamicrobium</taxon>
    </lineage>
</organism>
<sequence length="95" mass="9767">MGKTATESVTLPNELDIKAAGPLAAELLAARGKDLTLNASQIERVGGQCLQVLLSAAATWAADGSELTIEEPSPAFVDAIQTAGLDLAKFTARSN</sequence>
<gene>
    <name evidence="2" type="ORF">V1479_13355</name>
</gene>
<evidence type="ECO:0000313" key="2">
    <source>
        <dbReference type="EMBL" id="MEX4008295.1"/>
    </source>
</evidence>
<dbReference type="Proteomes" id="UP001559025">
    <property type="component" value="Unassembled WGS sequence"/>
</dbReference>
<protein>
    <submittedName>
        <fullName evidence="2">STAS domain-containing protein</fullName>
    </submittedName>
</protein>
<comment type="caution">
    <text evidence="2">The sequence shown here is derived from an EMBL/GenBank/DDBJ whole genome shotgun (WGS) entry which is preliminary data.</text>
</comment>
<dbReference type="InterPro" id="IPR058548">
    <property type="entry name" value="MlaB-like_STAS"/>
</dbReference>
<dbReference type="InterPro" id="IPR036513">
    <property type="entry name" value="STAS_dom_sf"/>
</dbReference>
<accession>A0ABV3WUH0</accession>
<dbReference type="EMBL" id="JAZHFV010000004">
    <property type="protein sequence ID" value="MEX4008295.1"/>
    <property type="molecule type" value="Genomic_DNA"/>
</dbReference>
<dbReference type="RefSeq" id="WP_368803330.1">
    <property type="nucleotide sequence ID" value="NZ_JAZHFV010000004.1"/>
</dbReference>
<dbReference type="Gene3D" id="3.30.750.24">
    <property type="entry name" value="STAS domain"/>
    <property type="match status" value="1"/>
</dbReference>
<reference evidence="2 3" key="1">
    <citation type="submission" date="2024-01" db="EMBL/GenBank/DDBJ databases">
        <title>New evidence supports the origin of RcGTA from prophage.</title>
        <authorList>
            <person name="Xu Y."/>
            <person name="Liu B."/>
            <person name="Chen F."/>
        </authorList>
    </citation>
    <scope>NUCLEOTIDE SEQUENCE [LARGE SCALE GENOMIC DNA]</scope>
    <source>
        <strain evidence="2 3">CBW1107-2</strain>
    </source>
</reference>
<keyword evidence="3" id="KW-1185">Reference proteome</keyword>
<dbReference type="Pfam" id="PF13466">
    <property type="entry name" value="STAS_2"/>
    <property type="match status" value="1"/>
</dbReference>